<dbReference type="PROSITE" id="PS50893">
    <property type="entry name" value="ABC_TRANSPORTER_2"/>
    <property type="match status" value="1"/>
</dbReference>
<keyword evidence="3" id="KW-0547">Nucleotide-binding</keyword>
<dbReference type="PANTHER" id="PTHR42711:SF5">
    <property type="entry name" value="ABC TRANSPORTER ATP-BINDING PROTEIN NATA"/>
    <property type="match status" value="1"/>
</dbReference>
<dbReference type="InterPro" id="IPR027417">
    <property type="entry name" value="P-loop_NTPase"/>
</dbReference>
<dbReference type="InterPro" id="IPR017871">
    <property type="entry name" value="ABC_transporter-like_CS"/>
</dbReference>
<dbReference type="InterPro" id="IPR003593">
    <property type="entry name" value="AAA+_ATPase"/>
</dbReference>
<comment type="caution">
    <text evidence="6">The sequence shown here is derived from an EMBL/GenBank/DDBJ whole genome shotgun (WGS) entry which is preliminary data.</text>
</comment>
<accession>A0ABQ2NRZ7</accession>
<dbReference type="PROSITE" id="PS00211">
    <property type="entry name" value="ABC_TRANSPORTER_1"/>
    <property type="match status" value="1"/>
</dbReference>
<dbReference type="Pfam" id="PF13732">
    <property type="entry name" value="DrrA1-3_C"/>
    <property type="match status" value="1"/>
</dbReference>
<gene>
    <name evidence="6" type="ORF">GCM10011346_10210</name>
</gene>
<dbReference type="SUPFAM" id="SSF52540">
    <property type="entry name" value="P-loop containing nucleoside triphosphate hydrolases"/>
    <property type="match status" value="1"/>
</dbReference>
<evidence type="ECO:0000256" key="3">
    <source>
        <dbReference type="ARBA" id="ARBA00022741"/>
    </source>
</evidence>
<dbReference type="RefSeq" id="WP_077702590.1">
    <property type="nucleotide sequence ID" value="NZ_BMLW01000002.1"/>
</dbReference>
<keyword evidence="2" id="KW-0813">Transport</keyword>
<evidence type="ECO:0000256" key="2">
    <source>
        <dbReference type="ARBA" id="ARBA00022448"/>
    </source>
</evidence>
<protein>
    <submittedName>
        <fullName evidence="6">ABC transporter ATP-binding protein</fullName>
    </submittedName>
</protein>
<dbReference type="SMART" id="SM00382">
    <property type="entry name" value="AAA"/>
    <property type="match status" value="1"/>
</dbReference>
<keyword evidence="7" id="KW-1185">Reference proteome</keyword>
<dbReference type="Pfam" id="PF00005">
    <property type="entry name" value="ABC_tran"/>
    <property type="match status" value="1"/>
</dbReference>
<dbReference type="InterPro" id="IPR050763">
    <property type="entry name" value="ABC_transporter_ATP-binding"/>
</dbReference>
<dbReference type="Gene3D" id="3.40.50.300">
    <property type="entry name" value="P-loop containing nucleotide triphosphate hydrolases"/>
    <property type="match status" value="1"/>
</dbReference>
<sequence>MGLEIYQLSKSFGETKAVKNLSFSLKKGEVLGLLGRNGAGKTTAIKMLLCLLSPDRGEMTWEGKRLDQANVSIGYLPEERGLYPKTKIVTQLRYFGELEGMSRKQVDEAIDHWLEKLEITEYKTKKANELSKGNQQKIQLIATLLHDPELIILDEPFSGLDPVNANLLSLIIEEQIKSGKTVILSSHRMEQIESFCEHICLMKKGEAIAKGRLDQIKQDYGFRNLTISNSEAVEAALHDWKIPFEKGQTDIVVKVTDDKEAIQLLNRFEECSIPIRNFRMLEPTLNEIFIEKVG</sequence>
<reference evidence="7" key="1">
    <citation type="journal article" date="2019" name="Int. J. Syst. Evol. Microbiol.">
        <title>The Global Catalogue of Microorganisms (GCM) 10K type strain sequencing project: providing services to taxonomists for standard genome sequencing and annotation.</title>
        <authorList>
            <consortium name="The Broad Institute Genomics Platform"/>
            <consortium name="The Broad Institute Genome Sequencing Center for Infectious Disease"/>
            <person name="Wu L."/>
            <person name="Ma J."/>
        </authorList>
    </citation>
    <scope>NUCLEOTIDE SEQUENCE [LARGE SCALE GENOMIC DNA]</scope>
    <source>
        <strain evidence="7">CGMCC 1.7693</strain>
    </source>
</reference>
<evidence type="ECO:0000256" key="4">
    <source>
        <dbReference type="ARBA" id="ARBA00022840"/>
    </source>
</evidence>
<feature type="domain" description="ABC transporter" evidence="5">
    <location>
        <begin position="3"/>
        <end position="229"/>
    </location>
</feature>
<evidence type="ECO:0000256" key="1">
    <source>
        <dbReference type="ARBA" id="ARBA00005417"/>
    </source>
</evidence>
<comment type="similarity">
    <text evidence="1">Belongs to the ABC transporter superfamily.</text>
</comment>
<evidence type="ECO:0000313" key="6">
    <source>
        <dbReference type="EMBL" id="GGP08754.1"/>
    </source>
</evidence>
<name>A0ABQ2NRZ7_9BACI</name>
<dbReference type="InterPro" id="IPR025302">
    <property type="entry name" value="DrrA1/2-like_C"/>
</dbReference>
<proteinExistence type="inferred from homology"/>
<dbReference type="Proteomes" id="UP000641206">
    <property type="component" value="Unassembled WGS sequence"/>
</dbReference>
<dbReference type="EMBL" id="BMLW01000002">
    <property type="protein sequence ID" value="GGP08754.1"/>
    <property type="molecule type" value="Genomic_DNA"/>
</dbReference>
<evidence type="ECO:0000313" key="7">
    <source>
        <dbReference type="Proteomes" id="UP000641206"/>
    </source>
</evidence>
<dbReference type="PANTHER" id="PTHR42711">
    <property type="entry name" value="ABC TRANSPORTER ATP-BINDING PROTEIN"/>
    <property type="match status" value="1"/>
</dbReference>
<dbReference type="InterPro" id="IPR003439">
    <property type="entry name" value="ABC_transporter-like_ATP-bd"/>
</dbReference>
<dbReference type="GO" id="GO:0005524">
    <property type="term" value="F:ATP binding"/>
    <property type="evidence" value="ECO:0007669"/>
    <property type="project" value="UniProtKB-KW"/>
</dbReference>
<evidence type="ECO:0000259" key="5">
    <source>
        <dbReference type="PROSITE" id="PS50893"/>
    </source>
</evidence>
<keyword evidence="4 6" id="KW-0067">ATP-binding</keyword>
<organism evidence="6 7">
    <name type="scientific">Oceanobacillus neutriphilus</name>
    <dbReference type="NCBI Taxonomy" id="531815"/>
    <lineage>
        <taxon>Bacteria</taxon>
        <taxon>Bacillati</taxon>
        <taxon>Bacillota</taxon>
        <taxon>Bacilli</taxon>
        <taxon>Bacillales</taxon>
        <taxon>Bacillaceae</taxon>
        <taxon>Oceanobacillus</taxon>
    </lineage>
</organism>